<gene>
    <name evidence="1" type="ORF">ARMSODRAFT_1022564</name>
</gene>
<dbReference type="AlphaFoldDB" id="A0A2H3BGH0"/>
<keyword evidence="2" id="KW-1185">Reference proteome</keyword>
<proteinExistence type="predicted"/>
<sequence>MPLLCPCSNCGCRFGSRAMGQLLESTEYYTDRIKHLLATNDIPVDEEIRSFAAISAEKEALRSKVNRQIKRLEDSMDYLVSLRNKTNQELAKYNIIRSPHRHLPNDVLSEIFSRCVDENLIQQNIDRIGNKKNIITSLDRRLAPWVLTRVSKRWRAIALSLPRLWSTISVNIPWDTYPGSSENIRCMQALALQLQRSRTCLLSVTLKSSSTLTSSHTLAVLVSSSPRWKKLLTAVPIHSYRDLYRLEGNLPSLEEFYGLTTVDNSPRLEFTGLRGAPMLKKVASLPGILNHISIHTPQITVAEVINAQVTCQMLNLVLPRLPFLERASFPCPSASGDLGGINITMAHLRYLSLPMSSSILANLTLPALTTLSLKGDISVDTVLSHIQRSGSTVREIKIASDDIVEADCTRLLNELSALEVVAIFTKYAHMPAFIEGLFETPGHFMALHRLTLKGVEAVDPASLVHIRDAHPAIVIMDATPANIATTG</sequence>
<protein>
    <submittedName>
        <fullName evidence="1">Uncharacterized protein</fullName>
    </submittedName>
</protein>
<reference evidence="2" key="1">
    <citation type="journal article" date="2017" name="Nat. Ecol. Evol.">
        <title>Genome expansion and lineage-specific genetic innovations in the forest pathogenic fungi Armillaria.</title>
        <authorList>
            <person name="Sipos G."/>
            <person name="Prasanna A.N."/>
            <person name="Walter M.C."/>
            <person name="O'Connor E."/>
            <person name="Balint B."/>
            <person name="Krizsan K."/>
            <person name="Kiss B."/>
            <person name="Hess J."/>
            <person name="Varga T."/>
            <person name="Slot J."/>
            <person name="Riley R."/>
            <person name="Boka B."/>
            <person name="Rigling D."/>
            <person name="Barry K."/>
            <person name="Lee J."/>
            <person name="Mihaltcheva S."/>
            <person name="LaButti K."/>
            <person name="Lipzen A."/>
            <person name="Waldron R."/>
            <person name="Moloney N.M."/>
            <person name="Sperisen C."/>
            <person name="Kredics L."/>
            <person name="Vagvoelgyi C."/>
            <person name="Patrignani A."/>
            <person name="Fitzpatrick D."/>
            <person name="Nagy I."/>
            <person name="Doyle S."/>
            <person name="Anderson J.B."/>
            <person name="Grigoriev I.V."/>
            <person name="Gueldener U."/>
            <person name="Muensterkoetter M."/>
            <person name="Nagy L.G."/>
        </authorList>
    </citation>
    <scope>NUCLEOTIDE SEQUENCE [LARGE SCALE GENOMIC DNA]</scope>
    <source>
        <strain evidence="2">28-4</strain>
    </source>
</reference>
<name>A0A2H3BGH0_9AGAR</name>
<dbReference type="EMBL" id="KZ293447">
    <property type="protein sequence ID" value="PBK65138.1"/>
    <property type="molecule type" value="Genomic_DNA"/>
</dbReference>
<dbReference type="Gene3D" id="1.20.1280.50">
    <property type="match status" value="1"/>
</dbReference>
<dbReference type="Proteomes" id="UP000218334">
    <property type="component" value="Unassembled WGS sequence"/>
</dbReference>
<accession>A0A2H3BGH0</accession>
<organism evidence="1 2">
    <name type="scientific">Armillaria solidipes</name>
    <dbReference type="NCBI Taxonomy" id="1076256"/>
    <lineage>
        <taxon>Eukaryota</taxon>
        <taxon>Fungi</taxon>
        <taxon>Dikarya</taxon>
        <taxon>Basidiomycota</taxon>
        <taxon>Agaricomycotina</taxon>
        <taxon>Agaricomycetes</taxon>
        <taxon>Agaricomycetidae</taxon>
        <taxon>Agaricales</taxon>
        <taxon>Marasmiineae</taxon>
        <taxon>Physalacriaceae</taxon>
        <taxon>Armillaria</taxon>
    </lineage>
</organism>
<evidence type="ECO:0000313" key="1">
    <source>
        <dbReference type="EMBL" id="PBK65138.1"/>
    </source>
</evidence>
<evidence type="ECO:0000313" key="2">
    <source>
        <dbReference type="Proteomes" id="UP000218334"/>
    </source>
</evidence>